<accession>A0ABZ2KDD3</accession>
<dbReference type="Proteomes" id="UP001379533">
    <property type="component" value="Chromosome"/>
</dbReference>
<evidence type="ECO:0000313" key="4">
    <source>
        <dbReference type="Proteomes" id="UP001379533"/>
    </source>
</evidence>
<dbReference type="Pfam" id="PF02518">
    <property type="entry name" value="HATPase_c"/>
    <property type="match status" value="1"/>
</dbReference>
<dbReference type="CDD" id="cd00075">
    <property type="entry name" value="HATPase"/>
    <property type="match status" value="1"/>
</dbReference>
<sequence length="169" mass="18396">MMNVMVESIPIRRSPTELHELLASSLEVLKRQASNLDVAFTIEASNDLPKDICIDPEKIAWAVATLVGNALRYARPGTRLMPGGSVVVHLAYVREKDEVVIRVQDDGPGIPADKLPWLFQRANGKMHAAGLGLMLIHDVVTAHGGRIDVKSRTSGFEHGTSIALHIPAH</sequence>
<evidence type="ECO:0000256" key="1">
    <source>
        <dbReference type="ARBA" id="ARBA00022553"/>
    </source>
</evidence>
<proteinExistence type="predicted"/>
<organism evidence="3 4">
    <name type="scientific">Pendulispora brunnea</name>
    <dbReference type="NCBI Taxonomy" id="2905690"/>
    <lineage>
        <taxon>Bacteria</taxon>
        <taxon>Pseudomonadati</taxon>
        <taxon>Myxococcota</taxon>
        <taxon>Myxococcia</taxon>
        <taxon>Myxococcales</taxon>
        <taxon>Sorangiineae</taxon>
        <taxon>Pendulisporaceae</taxon>
        <taxon>Pendulispora</taxon>
    </lineage>
</organism>
<dbReference type="RefSeq" id="WP_394847320.1">
    <property type="nucleotide sequence ID" value="NZ_CP089982.1"/>
</dbReference>
<dbReference type="SUPFAM" id="SSF55874">
    <property type="entry name" value="ATPase domain of HSP90 chaperone/DNA topoisomerase II/histidine kinase"/>
    <property type="match status" value="1"/>
</dbReference>
<keyword evidence="1" id="KW-0597">Phosphoprotein</keyword>
<evidence type="ECO:0000259" key="2">
    <source>
        <dbReference type="PROSITE" id="PS50109"/>
    </source>
</evidence>
<keyword evidence="3" id="KW-0547">Nucleotide-binding</keyword>
<feature type="domain" description="Histidine kinase" evidence="2">
    <location>
        <begin position="1"/>
        <end position="169"/>
    </location>
</feature>
<reference evidence="3 4" key="1">
    <citation type="submission" date="2021-12" db="EMBL/GenBank/DDBJ databases">
        <title>Discovery of the Pendulisporaceae a myxobacterial family with distinct sporulation behavior and unique specialized metabolism.</title>
        <authorList>
            <person name="Garcia R."/>
            <person name="Popoff A."/>
            <person name="Bader C.D."/>
            <person name="Loehr J."/>
            <person name="Walesch S."/>
            <person name="Walt C."/>
            <person name="Boldt J."/>
            <person name="Bunk B."/>
            <person name="Haeckl F.J.F.P.J."/>
            <person name="Gunesch A.P."/>
            <person name="Birkelbach J."/>
            <person name="Nuebel U."/>
            <person name="Pietschmann T."/>
            <person name="Bach T."/>
            <person name="Mueller R."/>
        </authorList>
    </citation>
    <scope>NUCLEOTIDE SEQUENCE [LARGE SCALE GENOMIC DNA]</scope>
    <source>
        <strain evidence="3 4">MSr12523</strain>
    </source>
</reference>
<name>A0ABZ2KDD3_9BACT</name>
<keyword evidence="3" id="KW-0067">ATP-binding</keyword>
<keyword evidence="4" id="KW-1185">Reference proteome</keyword>
<evidence type="ECO:0000313" key="3">
    <source>
        <dbReference type="EMBL" id="WXA96703.1"/>
    </source>
</evidence>
<dbReference type="PROSITE" id="PS50109">
    <property type="entry name" value="HIS_KIN"/>
    <property type="match status" value="1"/>
</dbReference>
<protein>
    <submittedName>
        <fullName evidence="3">ATP-binding protein</fullName>
    </submittedName>
</protein>
<dbReference type="InterPro" id="IPR036890">
    <property type="entry name" value="HATPase_C_sf"/>
</dbReference>
<dbReference type="Gene3D" id="3.30.565.10">
    <property type="entry name" value="Histidine kinase-like ATPase, C-terminal domain"/>
    <property type="match status" value="1"/>
</dbReference>
<dbReference type="PANTHER" id="PTHR43547:SF2">
    <property type="entry name" value="HYBRID SIGNAL TRANSDUCTION HISTIDINE KINASE C"/>
    <property type="match status" value="1"/>
</dbReference>
<dbReference type="InterPro" id="IPR003594">
    <property type="entry name" value="HATPase_dom"/>
</dbReference>
<dbReference type="PANTHER" id="PTHR43547">
    <property type="entry name" value="TWO-COMPONENT HISTIDINE KINASE"/>
    <property type="match status" value="1"/>
</dbReference>
<dbReference type="InterPro" id="IPR005467">
    <property type="entry name" value="His_kinase_dom"/>
</dbReference>
<dbReference type="EMBL" id="CP089982">
    <property type="protein sequence ID" value="WXA96703.1"/>
    <property type="molecule type" value="Genomic_DNA"/>
</dbReference>
<dbReference type="GO" id="GO:0005524">
    <property type="term" value="F:ATP binding"/>
    <property type="evidence" value="ECO:0007669"/>
    <property type="project" value="UniProtKB-KW"/>
</dbReference>
<gene>
    <name evidence="3" type="ORF">LZC95_07620</name>
</gene>
<dbReference type="SMART" id="SM00387">
    <property type="entry name" value="HATPase_c"/>
    <property type="match status" value="1"/>
</dbReference>